<name>A0ACD3A262_9AGAR</name>
<sequence length="339" mass="38308">MPTYTERQQASDMLRQLFLLQFVAEMEAKEDEYNSDGVLDSGSDESMDSDSSSNSSDSFNLDSSSSSSSSSSESDSGMADALDFYVEAMAMLYADRYVEDRQKIPKTQDQMELLLGDYKTNHPHIFRSYLRITPGCFDDLVNTIADDDVFHNNSNNPQAPVSHQLVVALYCFGHYGNAASTDKVALHFGIGHGTVHLYTRRVIKACCSAQFRQASVHWPGPDEKEAAKAWVELQSCPTWRDGWLMVDGTLVPLFCRPGDYGNSFWDRKQEYSLNVQLVSTPDCQIVDYAIGLPGSQHDATAWQDTYIWQHHDMLFSDAEWIWGDSAYPLKEWCQAPYKK</sequence>
<evidence type="ECO:0000313" key="1">
    <source>
        <dbReference type="EMBL" id="TFK59474.1"/>
    </source>
</evidence>
<gene>
    <name evidence="1" type="ORF">BDN72DRAFT_780670</name>
</gene>
<accession>A0ACD3A262</accession>
<organism evidence="1 2">
    <name type="scientific">Pluteus cervinus</name>
    <dbReference type="NCBI Taxonomy" id="181527"/>
    <lineage>
        <taxon>Eukaryota</taxon>
        <taxon>Fungi</taxon>
        <taxon>Dikarya</taxon>
        <taxon>Basidiomycota</taxon>
        <taxon>Agaricomycotina</taxon>
        <taxon>Agaricomycetes</taxon>
        <taxon>Agaricomycetidae</taxon>
        <taxon>Agaricales</taxon>
        <taxon>Pluteineae</taxon>
        <taxon>Pluteaceae</taxon>
        <taxon>Pluteus</taxon>
    </lineage>
</organism>
<dbReference type="Proteomes" id="UP000308600">
    <property type="component" value="Unassembled WGS sequence"/>
</dbReference>
<reference evidence="1 2" key="1">
    <citation type="journal article" date="2019" name="Nat. Ecol. Evol.">
        <title>Megaphylogeny resolves global patterns of mushroom evolution.</title>
        <authorList>
            <person name="Varga T."/>
            <person name="Krizsan K."/>
            <person name="Foldi C."/>
            <person name="Dima B."/>
            <person name="Sanchez-Garcia M."/>
            <person name="Sanchez-Ramirez S."/>
            <person name="Szollosi G.J."/>
            <person name="Szarkandi J.G."/>
            <person name="Papp V."/>
            <person name="Albert L."/>
            <person name="Andreopoulos W."/>
            <person name="Angelini C."/>
            <person name="Antonin V."/>
            <person name="Barry K.W."/>
            <person name="Bougher N.L."/>
            <person name="Buchanan P."/>
            <person name="Buyck B."/>
            <person name="Bense V."/>
            <person name="Catcheside P."/>
            <person name="Chovatia M."/>
            <person name="Cooper J."/>
            <person name="Damon W."/>
            <person name="Desjardin D."/>
            <person name="Finy P."/>
            <person name="Geml J."/>
            <person name="Haridas S."/>
            <person name="Hughes K."/>
            <person name="Justo A."/>
            <person name="Karasinski D."/>
            <person name="Kautmanova I."/>
            <person name="Kiss B."/>
            <person name="Kocsube S."/>
            <person name="Kotiranta H."/>
            <person name="LaButti K.M."/>
            <person name="Lechner B.E."/>
            <person name="Liimatainen K."/>
            <person name="Lipzen A."/>
            <person name="Lukacs Z."/>
            <person name="Mihaltcheva S."/>
            <person name="Morgado L.N."/>
            <person name="Niskanen T."/>
            <person name="Noordeloos M.E."/>
            <person name="Ohm R.A."/>
            <person name="Ortiz-Santana B."/>
            <person name="Ovrebo C."/>
            <person name="Racz N."/>
            <person name="Riley R."/>
            <person name="Savchenko A."/>
            <person name="Shiryaev A."/>
            <person name="Soop K."/>
            <person name="Spirin V."/>
            <person name="Szebenyi C."/>
            <person name="Tomsovsky M."/>
            <person name="Tulloss R.E."/>
            <person name="Uehling J."/>
            <person name="Grigoriev I.V."/>
            <person name="Vagvolgyi C."/>
            <person name="Papp T."/>
            <person name="Martin F.M."/>
            <person name="Miettinen O."/>
            <person name="Hibbett D.S."/>
            <person name="Nagy L.G."/>
        </authorList>
    </citation>
    <scope>NUCLEOTIDE SEQUENCE [LARGE SCALE GENOMIC DNA]</scope>
    <source>
        <strain evidence="1 2">NL-1719</strain>
    </source>
</reference>
<keyword evidence="2" id="KW-1185">Reference proteome</keyword>
<dbReference type="EMBL" id="ML208967">
    <property type="protein sequence ID" value="TFK59474.1"/>
    <property type="molecule type" value="Genomic_DNA"/>
</dbReference>
<evidence type="ECO:0000313" key="2">
    <source>
        <dbReference type="Proteomes" id="UP000308600"/>
    </source>
</evidence>
<protein>
    <submittedName>
        <fullName evidence="1">Uncharacterized protein</fullName>
    </submittedName>
</protein>
<proteinExistence type="predicted"/>